<gene>
    <name evidence="1" type="ORF">GF1_16640</name>
</gene>
<evidence type="ECO:0000313" key="2">
    <source>
        <dbReference type="Proteomes" id="UP001063350"/>
    </source>
</evidence>
<dbReference type="Proteomes" id="UP001063350">
    <property type="component" value="Chromosome"/>
</dbReference>
<dbReference type="KEGG" id="ddu:GF1_16640"/>
<dbReference type="RefSeq" id="WP_267926046.1">
    <property type="nucleotide sequence ID" value="NZ_AP024233.1"/>
</dbReference>
<dbReference type="Pfam" id="PF12694">
    <property type="entry name" value="cpYpsA"/>
    <property type="match status" value="1"/>
</dbReference>
<dbReference type="Gene3D" id="3.40.50.450">
    <property type="match status" value="1"/>
</dbReference>
<dbReference type="AlphaFoldDB" id="A0A915U0M0"/>
<dbReference type="InterPro" id="IPR024755">
    <property type="entry name" value="cpYpsA"/>
</dbReference>
<protein>
    <recommendedName>
        <fullName evidence="3">Molybdenum carrier</fullName>
    </recommendedName>
</protein>
<organism evidence="1 2">
    <name type="scientific">Desulfolithobacter dissulfuricans</name>
    <dbReference type="NCBI Taxonomy" id="2795293"/>
    <lineage>
        <taxon>Bacteria</taxon>
        <taxon>Pseudomonadati</taxon>
        <taxon>Thermodesulfobacteriota</taxon>
        <taxon>Desulfobulbia</taxon>
        <taxon>Desulfobulbales</taxon>
        <taxon>Desulfobulbaceae</taxon>
        <taxon>Desulfolithobacter</taxon>
    </lineage>
</organism>
<dbReference type="EMBL" id="AP024233">
    <property type="protein sequence ID" value="BCO09288.1"/>
    <property type="molecule type" value="Genomic_DNA"/>
</dbReference>
<evidence type="ECO:0000313" key="1">
    <source>
        <dbReference type="EMBL" id="BCO09288.1"/>
    </source>
</evidence>
<accession>A0A915U0M0</accession>
<dbReference type="SUPFAM" id="SSF102405">
    <property type="entry name" value="MCP/YpsA-like"/>
    <property type="match status" value="1"/>
</dbReference>
<reference evidence="1" key="1">
    <citation type="submission" date="2020-12" db="EMBL/GenBank/DDBJ databases">
        <title>Desulfobium dissulfuricans gen. nov., sp. nov., a novel mesophilic, sulfate-reducing bacterium isolated from a deep-sea hydrothermal vent.</title>
        <authorList>
            <person name="Hashimoto Y."/>
            <person name="Tame A."/>
            <person name="Sawayama S."/>
            <person name="Miyazaki J."/>
            <person name="Takai K."/>
            <person name="Nakagawa S."/>
        </authorList>
    </citation>
    <scope>NUCLEOTIDE SEQUENCE</scope>
    <source>
        <strain evidence="1">GF1</strain>
    </source>
</reference>
<proteinExistence type="predicted"/>
<name>A0A915U0M0_9BACT</name>
<sequence>MLKKIISGGQTGADIAAIDAAIECNFSYGGWLPKGRKTENGPLSDKYQMQEMTRGGYPKRTEQNIKDSSGTVIFTHSKLTGGSRLTGNLAESWGKPWLHINLSQVDNKEAVSILSSWIKKNQVEILNVAGSRASKDPEIYTKVFEIIKALLASSSVRDKCAEKTA</sequence>
<keyword evidence="2" id="KW-1185">Reference proteome</keyword>
<evidence type="ECO:0008006" key="3">
    <source>
        <dbReference type="Google" id="ProtNLM"/>
    </source>
</evidence>